<evidence type="ECO:0000256" key="1">
    <source>
        <dbReference type="SAM" id="MobiDB-lite"/>
    </source>
</evidence>
<gene>
    <name evidence="2" type="ORF">DV707_00560</name>
</gene>
<reference evidence="2 3" key="1">
    <citation type="journal article" date="2019" name="Nat. Commun.">
        <title>A new type of DNA phosphorothioation-based antiviral system in archaea.</title>
        <authorList>
            <person name="Xiong L."/>
            <person name="Liu S."/>
            <person name="Chen S."/>
            <person name="Xiao Y."/>
            <person name="Zhu B."/>
            <person name="Gao Y."/>
            <person name="Zhang Y."/>
            <person name="Chen B."/>
            <person name="Luo J."/>
            <person name="Deng Z."/>
            <person name="Chen X."/>
            <person name="Wang L."/>
            <person name="Chen S."/>
        </authorList>
    </citation>
    <scope>NUCLEOTIDE SEQUENCE [LARGE SCALE GENOMIC DNA]</scope>
    <source>
        <strain evidence="2 3">CGMCC 1.10331</strain>
    </source>
</reference>
<accession>A0A4D6GZT8</accession>
<sequence length="73" mass="7577">MGMEGAALSAKTGDARTAGTSPASAEDHSEPIESRARGLPKSSPAISPVSLLTKQYPLPARRTFRATSRSGHV</sequence>
<evidence type="ECO:0000313" key="3">
    <source>
        <dbReference type="Proteomes" id="UP000296733"/>
    </source>
</evidence>
<evidence type="ECO:0000313" key="2">
    <source>
        <dbReference type="EMBL" id="QCC46292.1"/>
    </source>
</evidence>
<name>A0A4D6GZT8_9EURY</name>
<dbReference type="Proteomes" id="UP000296733">
    <property type="component" value="Chromosome"/>
</dbReference>
<organism evidence="2 3">
    <name type="scientific">Halobellus limi</name>
    <dbReference type="NCBI Taxonomy" id="699433"/>
    <lineage>
        <taxon>Archaea</taxon>
        <taxon>Methanobacteriati</taxon>
        <taxon>Methanobacteriota</taxon>
        <taxon>Stenosarchaea group</taxon>
        <taxon>Halobacteria</taxon>
        <taxon>Halobacteriales</taxon>
        <taxon>Haloferacaceae</taxon>
        <taxon>Halobellus</taxon>
    </lineage>
</organism>
<dbReference type="AlphaFoldDB" id="A0A4D6GZT8"/>
<dbReference type="KEGG" id="hlm:DV707_00560"/>
<feature type="region of interest" description="Disordered" evidence="1">
    <location>
        <begin position="1"/>
        <end position="73"/>
    </location>
</feature>
<feature type="compositionally biased region" description="Basic and acidic residues" evidence="1">
    <location>
        <begin position="25"/>
        <end position="36"/>
    </location>
</feature>
<dbReference type="EMBL" id="CP031311">
    <property type="protein sequence ID" value="QCC46292.1"/>
    <property type="molecule type" value="Genomic_DNA"/>
</dbReference>
<protein>
    <submittedName>
        <fullName evidence="2">Uncharacterized protein</fullName>
    </submittedName>
</protein>
<proteinExistence type="predicted"/>